<accession>E9GFQ1</accession>
<name>E9GFQ1_DAPPU</name>
<dbReference type="KEGG" id="dpx:DAPPUDRAFT_242036"/>
<dbReference type="EMBL" id="GL732542">
    <property type="protein sequence ID" value="EFX81770.1"/>
    <property type="molecule type" value="Genomic_DNA"/>
</dbReference>
<gene>
    <name evidence="3" type="ORF">DAPPUDRAFT_242036</name>
</gene>
<dbReference type="OrthoDB" id="6355245at2759"/>
<sequence>MKVSALVFLVLAVAMVSAKPAPQDIHSSILAVINSAVPNVQPGSFNRPPAGGVSSFASAQQNTGPSGQTFFAAQTGVAQGSSRP</sequence>
<reference evidence="3 4" key="1">
    <citation type="journal article" date="2011" name="Science">
        <title>The ecoresponsive genome of Daphnia pulex.</title>
        <authorList>
            <person name="Colbourne J.K."/>
            <person name="Pfrender M.E."/>
            <person name="Gilbert D."/>
            <person name="Thomas W.K."/>
            <person name="Tucker A."/>
            <person name="Oakley T.H."/>
            <person name="Tokishita S."/>
            <person name="Aerts A."/>
            <person name="Arnold G.J."/>
            <person name="Basu M.K."/>
            <person name="Bauer D.J."/>
            <person name="Caceres C.E."/>
            <person name="Carmel L."/>
            <person name="Casola C."/>
            <person name="Choi J.H."/>
            <person name="Detter J.C."/>
            <person name="Dong Q."/>
            <person name="Dusheyko S."/>
            <person name="Eads B.D."/>
            <person name="Frohlich T."/>
            <person name="Geiler-Samerotte K.A."/>
            <person name="Gerlach D."/>
            <person name="Hatcher P."/>
            <person name="Jogdeo S."/>
            <person name="Krijgsveld J."/>
            <person name="Kriventseva E.V."/>
            <person name="Kultz D."/>
            <person name="Laforsch C."/>
            <person name="Lindquist E."/>
            <person name="Lopez J."/>
            <person name="Manak J.R."/>
            <person name="Muller J."/>
            <person name="Pangilinan J."/>
            <person name="Patwardhan R.P."/>
            <person name="Pitluck S."/>
            <person name="Pritham E.J."/>
            <person name="Rechtsteiner A."/>
            <person name="Rho M."/>
            <person name="Rogozin I.B."/>
            <person name="Sakarya O."/>
            <person name="Salamov A."/>
            <person name="Schaack S."/>
            <person name="Shapiro H."/>
            <person name="Shiga Y."/>
            <person name="Skalitzky C."/>
            <person name="Smith Z."/>
            <person name="Souvorov A."/>
            <person name="Sung W."/>
            <person name="Tang Z."/>
            <person name="Tsuchiya D."/>
            <person name="Tu H."/>
            <person name="Vos H."/>
            <person name="Wang M."/>
            <person name="Wolf Y.I."/>
            <person name="Yamagata H."/>
            <person name="Yamada T."/>
            <person name="Ye Y."/>
            <person name="Shaw J.R."/>
            <person name="Andrews J."/>
            <person name="Crease T.J."/>
            <person name="Tang H."/>
            <person name="Lucas S.M."/>
            <person name="Robertson H.M."/>
            <person name="Bork P."/>
            <person name="Koonin E.V."/>
            <person name="Zdobnov E.M."/>
            <person name="Grigoriev I.V."/>
            <person name="Lynch M."/>
            <person name="Boore J.L."/>
        </authorList>
    </citation>
    <scope>NUCLEOTIDE SEQUENCE [LARGE SCALE GENOMIC DNA]</scope>
</reference>
<dbReference type="Proteomes" id="UP000000305">
    <property type="component" value="Unassembled WGS sequence"/>
</dbReference>
<evidence type="ECO:0000313" key="3">
    <source>
        <dbReference type="EMBL" id="EFX81770.1"/>
    </source>
</evidence>
<feature type="signal peptide" evidence="2">
    <location>
        <begin position="1"/>
        <end position="18"/>
    </location>
</feature>
<dbReference type="AlphaFoldDB" id="E9GFQ1"/>
<dbReference type="InParanoid" id="E9GFQ1"/>
<protein>
    <submittedName>
        <fullName evidence="3">Uncharacterized protein</fullName>
    </submittedName>
</protein>
<keyword evidence="4" id="KW-1185">Reference proteome</keyword>
<evidence type="ECO:0000256" key="2">
    <source>
        <dbReference type="SAM" id="SignalP"/>
    </source>
</evidence>
<proteinExistence type="predicted"/>
<feature type="region of interest" description="Disordered" evidence="1">
    <location>
        <begin position="43"/>
        <end position="69"/>
    </location>
</feature>
<dbReference type="HOGENOM" id="CLU_2529715_0_0_1"/>
<evidence type="ECO:0000256" key="1">
    <source>
        <dbReference type="SAM" id="MobiDB-lite"/>
    </source>
</evidence>
<organism evidence="3 4">
    <name type="scientific">Daphnia pulex</name>
    <name type="common">Water flea</name>
    <dbReference type="NCBI Taxonomy" id="6669"/>
    <lineage>
        <taxon>Eukaryota</taxon>
        <taxon>Metazoa</taxon>
        <taxon>Ecdysozoa</taxon>
        <taxon>Arthropoda</taxon>
        <taxon>Crustacea</taxon>
        <taxon>Branchiopoda</taxon>
        <taxon>Diplostraca</taxon>
        <taxon>Cladocera</taxon>
        <taxon>Anomopoda</taxon>
        <taxon>Daphniidae</taxon>
        <taxon>Daphnia</taxon>
    </lineage>
</organism>
<keyword evidence="2" id="KW-0732">Signal</keyword>
<feature type="compositionally biased region" description="Polar residues" evidence="1">
    <location>
        <begin position="55"/>
        <end position="69"/>
    </location>
</feature>
<evidence type="ECO:0000313" key="4">
    <source>
        <dbReference type="Proteomes" id="UP000000305"/>
    </source>
</evidence>
<feature type="chain" id="PRO_5003241182" evidence="2">
    <location>
        <begin position="19"/>
        <end position="84"/>
    </location>
</feature>